<feature type="non-terminal residue" evidence="1">
    <location>
        <position position="43"/>
    </location>
</feature>
<keyword evidence="2" id="KW-1185">Reference proteome</keyword>
<dbReference type="Proteomes" id="UP000789525">
    <property type="component" value="Unassembled WGS sequence"/>
</dbReference>
<gene>
    <name evidence="1" type="ORF">ACOLOM_LOCUS7901</name>
</gene>
<reference evidence="1" key="1">
    <citation type="submission" date="2021-06" db="EMBL/GenBank/DDBJ databases">
        <authorList>
            <person name="Kallberg Y."/>
            <person name="Tangrot J."/>
            <person name="Rosling A."/>
        </authorList>
    </citation>
    <scope>NUCLEOTIDE SEQUENCE</scope>
    <source>
        <strain evidence="1">CL356</strain>
    </source>
</reference>
<sequence>MPVTSSIAYGPLLRTEPVDGIHCSLHKEHIYVLLCQFDGVNLD</sequence>
<evidence type="ECO:0000313" key="2">
    <source>
        <dbReference type="Proteomes" id="UP000789525"/>
    </source>
</evidence>
<protein>
    <submittedName>
        <fullName evidence="1">3738_t:CDS:1</fullName>
    </submittedName>
</protein>
<evidence type="ECO:0000313" key="1">
    <source>
        <dbReference type="EMBL" id="CAG8639845.1"/>
    </source>
</evidence>
<dbReference type="EMBL" id="CAJVPT010019227">
    <property type="protein sequence ID" value="CAG8639845.1"/>
    <property type="molecule type" value="Genomic_DNA"/>
</dbReference>
<name>A0ACA9N8M2_9GLOM</name>
<comment type="caution">
    <text evidence="1">The sequence shown here is derived from an EMBL/GenBank/DDBJ whole genome shotgun (WGS) entry which is preliminary data.</text>
</comment>
<proteinExistence type="predicted"/>
<organism evidence="1 2">
    <name type="scientific">Acaulospora colombiana</name>
    <dbReference type="NCBI Taxonomy" id="27376"/>
    <lineage>
        <taxon>Eukaryota</taxon>
        <taxon>Fungi</taxon>
        <taxon>Fungi incertae sedis</taxon>
        <taxon>Mucoromycota</taxon>
        <taxon>Glomeromycotina</taxon>
        <taxon>Glomeromycetes</taxon>
        <taxon>Diversisporales</taxon>
        <taxon>Acaulosporaceae</taxon>
        <taxon>Acaulospora</taxon>
    </lineage>
</organism>
<accession>A0ACA9N8M2</accession>